<evidence type="ECO:0000313" key="4">
    <source>
        <dbReference type="EMBL" id="PIP04405.1"/>
    </source>
</evidence>
<evidence type="ECO:0000259" key="3">
    <source>
        <dbReference type="Pfam" id="PF00294"/>
    </source>
</evidence>
<feature type="domain" description="Carbohydrate kinase PfkB" evidence="3">
    <location>
        <begin position="34"/>
        <end position="306"/>
    </location>
</feature>
<keyword evidence="2" id="KW-0418">Kinase</keyword>
<sequence>MLDLITFGHTTTDVFLAIADARVKCDINHKNCQICLDYAEKIPVTSFHRAIGGNAPNTAIGASRLGLSVGVVSRIGKDENGDFVLSVLKKERIKDLKYICRDNFGTDYSTVINFKGERTILAFHEKRKYVFPKNAACAKWGYLSSMGEDFEEFNKKFLSWAKECGAKIGFNPGIYELKAGLPKIKSILEASKLLVVNKEEAESLVLKGTIAVGANIKDLLMILSKLGPAIVVITDGRNGAFAYDGKEFLKMGIFPGERVEMTGAGDSFSAGVLSALVYGKDIKEALRWGAVNSASVIQKVGAIDGLLTEWQMYNALKEREARENGSFY</sequence>
<dbReference type="PANTHER" id="PTHR10584">
    <property type="entry name" value="SUGAR KINASE"/>
    <property type="match status" value="1"/>
</dbReference>
<dbReference type="SUPFAM" id="SSF53613">
    <property type="entry name" value="Ribokinase-like"/>
    <property type="match status" value="1"/>
</dbReference>
<evidence type="ECO:0000256" key="2">
    <source>
        <dbReference type="ARBA" id="ARBA00022777"/>
    </source>
</evidence>
<reference evidence="4 5" key="1">
    <citation type="submission" date="2017-09" db="EMBL/GenBank/DDBJ databases">
        <title>Depth-based differentiation of microbial function through sediment-hosted aquifers and enrichment of novel symbionts in the deep terrestrial subsurface.</title>
        <authorList>
            <person name="Probst A.J."/>
            <person name="Ladd B."/>
            <person name="Jarett J.K."/>
            <person name="Geller-Mcgrath D.E."/>
            <person name="Sieber C.M."/>
            <person name="Emerson J.B."/>
            <person name="Anantharaman K."/>
            <person name="Thomas B.C."/>
            <person name="Malmstrom R."/>
            <person name="Stieglmeier M."/>
            <person name="Klingl A."/>
            <person name="Woyke T."/>
            <person name="Ryan C.M."/>
            <person name="Banfield J.F."/>
        </authorList>
    </citation>
    <scope>NUCLEOTIDE SEQUENCE [LARGE SCALE GENOMIC DNA]</scope>
    <source>
        <strain evidence="4">CG23_combo_of_CG06-09_8_20_14_all_40_14</strain>
    </source>
</reference>
<dbReference type="InterPro" id="IPR002139">
    <property type="entry name" value="Ribo/fructo_kinase"/>
</dbReference>
<protein>
    <recommendedName>
        <fullName evidence="3">Carbohydrate kinase PfkB domain-containing protein</fullName>
    </recommendedName>
</protein>
<evidence type="ECO:0000256" key="1">
    <source>
        <dbReference type="ARBA" id="ARBA00022679"/>
    </source>
</evidence>
<dbReference type="GO" id="GO:0006796">
    <property type="term" value="P:phosphate-containing compound metabolic process"/>
    <property type="evidence" value="ECO:0007669"/>
    <property type="project" value="UniProtKB-ARBA"/>
</dbReference>
<dbReference type="EMBL" id="PCQY01000032">
    <property type="protein sequence ID" value="PIP04405.1"/>
    <property type="molecule type" value="Genomic_DNA"/>
</dbReference>
<dbReference type="GO" id="GO:0016301">
    <property type="term" value="F:kinase activity"/>
    <property type="evidence" value="ECO:0007669"/>
    <property type="project" value="UniProtKB-KW"/>
</dbReference>
<dbReference type="Gene3D" id="3.40.1190.20">
    <property type="match status" value="1"/>
</dbReference>
<accession>A0A2G9XBP3</accession>
<comment type="caution">
    <text evidence="4">The sequence shown here is derived from an EMBL/GenBank/DDBJ whole genome shotgun (WGS) entry which is preliminary data.</text>
</comment>
<keyword evidence="1" id="KW-0808">Transferase</keyword>
<proteinExistence type="predicted"/>
<dbReference type="InterPro" id="IPR011611">
    <property type="entry name" value="PfkB_dom"/>
</dbReference>
<dbReference type="PANTHER" id="PTHR10584:SF166">
    <property type="entry name" value="RIBOKINASE"/>
    <property type="match status" value="1"/>
</dbReference>
<dbReference type="AlphaFoldDB" id="A0A2G9XBP3"/>
<dbReference type="Proteomes" id="UP000231388">
    <property type="component" value="Unassembled WGS sequence"/>
</dbReference>
<evidence type="ECO:0000313" key="5">
    <source>
        <dbReference type="Proteomes" id="UP000231388"/>
    </source>
</evidence>
<dbReference type="Pfam" id="PF00294">
    <property type="entry name" value="PfkB"/>
    <property type="match status" value="1"/>
</dbReference>
<dbReference type="PRINTS" id="PR00990">
    <property type="entry name" value="RIBOKINASE"/>
</dbReference>
<gene>
    <name evidence="4" type="ORF">COX53_02805</name>
</gene>
<organism evidence="4 5">
    <name type="scientific">candidate division WWE3 bacterium CG23_combo_of_CG06-09_8_20_14_all_40_14</name>
    <dbReference type="NCBI Taxonomy" id="1975095"/>
    <lineage>
        <taxon>Bacteria</taxon>
        <taxon>Katanobacteria</taxon>
    </lineage>
</organism>
<name>A0A2G9XBP3_UNCKA</name>
<dbReference type="InterPro" id="IPR029056">
    <property type="entry name" value="Ribokinase-like"/>
</dbReference>